<dbReference type="InterPro" id="IPR050490">
    <property type="entry name" value="Bact_solute-bd_prot1"/>
</dbReference>
<dbReference type="PANTHER" id="PTHR43649:SF11">
    <property type="entry name" value="ABC TRANSPORTER SUBSTRATE-BINDING PROTEIN YESO-RELATED"/>
    <property type="match status" value="1"/>
</dbReference>
<evidence type="ECO:0000313" key="2">
    <source>
        <dbReference type="EMBL" id="TVU58497.1"/>
    </source>
</evidence>
<organism evidence="2 3">
    <name type="scientific">Paenarthrobacter nitroguajacolicus</name>
    <name type="common">Arthrobacter nitroguajacolicus</name>
    <dbReference type="NCBI Taxonomy" id="211146"/>
    <lineage>
        <taxon>Bacteria</taxon>
        <taxon>Bacillati</taxon>
        <taxon>Actinomycetota</taxon>
        <taxon>Actinomycetes</taxon>
        <taxon>Micrococcales</taxon>
        <taxon>Micrococcaceae</taxon>
        <taxon>Paenarthrobacter</taxon>
    </lineage>
</organism>
<reference evidence="2 3" key="1">
    <citation type="submission" date="2019-07" db="EMBL/GenBank/DDBJ databases">
        <title>Diversity of Bacteria from Kongsfjorden, Arctic.</title>
        <authorList>
            <person name="Yu Y."/>
        </authorList>
    </citation>
    <scope>NUCLEOTIDE SEQUENCE [LARGE SCALE GENOMIC DNA]</scope>
    <source>
        <strain evidence="2 3">SM1928</strain>
    </source>
</reference>
<dbReference type="OrthoDB" id="7918484at2"/>
<dbReference type="EMBL" id="VNFK01000024">
    <property type="protein sequence ID" value="TVU58497.1"/>
    <property type="molecule type" value="Genomic_DNA"/>
</dbReference>
<dbReference type="PROSITE" id="PS51257">
    <property type="entry name" value="PROKAR_LIPOPROTEIN"/>
    <property type="match status" value="1"/>
</dbReference>
<keyword evidence="1" id="KW-0732">Signal</keyword>
<dbReference type="AlphaFoldDB" id="A0A558GNN2"/>
<dbReference type="Proteomes" id="UP000316500">
    <property type="component" value="Unassembled WGS sequence"/>
</dbReference>
<name>A0A558GNN2_PAENT</name>
<protein>
    <submittedName>
        <fullName evidence="2">Carbohydrate ABC transporter substrate-binding protein</fullName>
    </submittedName>
</protein>
<proteinExistence type="predicted"/>
<evidence type="ECO:0000313" key="3">
    <source>
        <dbReference type="Proteomes" id="UP000316500"/>
    </source>
</evidence>
<dbReference type="PROSITE" id="PS51318">
    <property type="entry name" value="TAT"/>
    <property type="match status" value="1"/>
</dbReference>
<sequence>MNIQPSRRNLIQFSAAIAVSALVLTGCGTGATPAAEETGPVTIRFSWWGGDARQKATQKVIDAFNAENPNITVVGEYGDWNGYWDKLATQVAANDAPDIIQMDEKYVREYGDRGALLDLKKLDLDTSGIAGDTLKNGEVDGKLVGLVTGVASFCVLANPAVLQKAGVAMPDDTTWSWDDFKEIGQKISESGTGATGVGVGYGDSDLYIWARQQGDRIYDESGKVVIKPETLISFWKNIQELSKSGAAAKPSAIIENTSASLNQTSMAKNEMGFSGAFSTQLTAYSAASGQELKLLRLPGESQAKERGGYYKASMFWSVTSRTKHQKAAEKFLNYLTNSQTAGDIMLTERGIPANTKIREAIAPKLSVTDKAAIDFTDSISKDVRPAPPITPAGGSTIVDILSRYTSDILFERTTPEKAAQPFIDELSSSLRK</sequence>
<dbReference type="SUPFAM" id="SSF53850">
    <property type="entry name" value="Periplasmic binding protein-like II"/>
    <property type="match status" value="1"/>
</dbReference>
<accession>A0A558GNN2</accession>
<gene>
    <name evidence="2" type="ORF">FQP90_21295</name>
</gene>
<dbReference type="PANTHER" id="PTHR43649">
    <property type="entry name" value="ARABINOSE-BINDING PROTEIN-RELATED"/>
    <property type="match status" value="1"/>
</dbReference>
<dbReference type="Pfam" id="PF13416">
    <property type="entry name" value="SBP_bac_8"/>
    <property type="match status" value="1"/>
</dbReference>
<feature type="signal peptide" evidence="1">
    <location>
        <begin position="1"/>
        <end position="34"/>
    </location>
</feature>
<feature type="chain" id="PRO_5022203310" evidence="1">
    <location>
        <begin position="35"/>
        <end position="432"/>
    </location>
</feature>
<evidence type="ECO:0000256" key="1">
    <source>
        <dbReference type="SAM" id="SignalP"/>
    </source>
</evidence>
<dbReference type="Gene3D" id="3.40.190.10">
    <property type="entry name" value="Periplasmic binding protein-like II"/>
    <property type="match status" value="2"/>
</dbReference>
<dbReference type="InterPro" id="IPR006311">
    <property type="entry name" value="TAT_signal"/>
</dbReference>
<comment type="caution">
    <text evidence="2">The sequence shown here is derived from an EMBL/GenBank/DDBJ whole genome shotgun (WGS) entry which is preliminary data.</text>
</comment>
<dbReference type="InterPro" id="IPR006059">
    <property type="entry name" value="SBP"/>
</dbReference>